<dbReference type="EMBL" id="PYVU01000002">
    <property type="protein sequence ID" value="PTB97931.1"/>
    <property type="molecule type" value="Genomic_DNA"/>
</dbReference>
<dbReference type="Proteomes" id="UP000240608">
    <property type="component" value="Unassembled WGS sequence"/>
</dbReference>
<dbReference type="GO" id="GO:0005829">
    <property type="term" value="C:cytosol"/>
    <property type="evidence" value="ECO:0007669"/>
    <property type="project" value="TreeGrafter"/>
</dbReference>
<proteinExistence type="predicted"/>
<protein>
    <recommendedName>
        <fullName evidence="5">DNA mismatch repair proteins mutS family domain-containing protein</fullName>
    </recommendedName>
</protein>
<feature type="transmembrane region" description="Helical" evidence="4">
    <location>
        <begin position="222"/>
        <end position="239"/>
    </location>
</feature>
<dbReference type="InterPro" id="IPR000432">
    <property type="entry name" value="DNA_mismatch_repair_MutS_C"/>
</dbReference>
<accession>A0A2T4DVR5</accession>
<dbReference type="SMART" id="SM00534">
    <property type="entry name" value="MUTSac"/>
    <property type="match status" value="1"/>
</dbReference>
<dbReference type="SUPFAM" id="SSF52540">
    <property type="entry name" value="P-loop containing nucleoside triphosphate hydrolases"/>
    <property type="match status" value="1"/>
</dbReference>
<keyword evidence="3" id="KW-0238">DNA-binding</keyword>
<keyword evidence="2" id="KW-0067">ATP-binding</keyword>
<dbReference type="InterPro" id="IPR036187">
    <property type="entry name" value="DNA_mismatch_repair_MutS_sf"/>
</dbReference>
<dbReference type="Pfam" id="PF00488">
    <property type="entry name" value="MutS_V"/>
    <property type="match status" value="1"/>
</dbReference>
<dbReference type="InterPro" id="IPR045076">
    <property type="entry name" value="MutS"/>
</dbReference>
<evidence type="ECO:0000313" key="7">
    <source>
        <dbReference type="Proteomes" id="UP000240608"/>
    </source>
</evidence>
<keyword evidence="4" id="KW-1133">Transmembrane helix</keyword>
<dbReference type="GO" id="GO:0005524">
    <property type="term" value="F:ATP binding"/>
    <property type="evidence" value="ECO:0007669"/>
    <property type="project" value="UniProtKB-KW"/>
</dbReference>
<keyword evidence="4" id="KW-0812">Transmembrane</keyword>
<dbReference type="GO" id="GO:0140664">
    <property type="term" value="F:ATP-dependent DNA damage sensor activity"/>
    <property type="evidence" value="ECO:0007669"/>
    <property type="project" value="InterPro"/>
</dbReference>
<evidence type="ECO:0000256" key="2">
    <source>
        <dbReference type="ARBA" id="ARBA00022840"/>
    </source>
</evidence>
<gene>
    <name evidence="6" type="ORF">C9994_00465</name>
</gene>
<dbReference type="GO" id="GO:0006298">
    <property type="term" value="P:mismatch repair"/>
    <property type="evidence" value="ECO:0007669"/>
    <property type="project" value="InterPro"/>
</dbReference>
<comment type="caution">
    <text evidence="6">The sequence shown here is derived from an EMBL/GenBank/DDBJ whole genome shotgun (WGS) entry which is preliminary data.</text>
</comment>
<feature type="transmembrane region" description="Helical" evidence="4">
    <location>
        <begin position="61"/>
        <end position="79"/>
    </location>
</feature>
<keyword evidence="1" id="KW-0547">Nucleotide-binding</keyword>
<dbReference type="PANTHER" id="PTHR11361:SF99">
    <property type="entry name" value="DNA MISMATCH REPAIR PROTEIN"/>
    <property type="match status" value="1"/>
</dbReference>
<feature type="transmembrane region" description="Helical" evidence="4">
    <location>
        <begin position="38"/>
        <end position="55"/>
    </location>
</feature>
<organism evidence="6 7">
    <name type="scientific">Marivirga lumbricoides</name>
    <dbReference type="NCBI Taxonomy" id="1046115"/>
    <lineage>
        <taxon>Bacteria</taxon>
        <taxon>Pseudomonadati</taxon>
        <taxon>Bacteroidota</taxon>
        <taxon>Cytophagia</taxon>
        <taxon>Cytophagales</taxon>
        <taxon>Marivirgaceae</taxon>
        <taxon>Marivirga</taxon>
    </lineage>
</organism>
<sequence>MENPAGGIIEKKNLFSEQISNIQKSQEKFRKLTNRFGFIRLVYFVSTLVLCVYLINERDGASTALVLLPFPIIFGWLVNRHSAYKRQLKVSANKVALLKDEIDRLDLSLKSLDGGNEFLDYDHPYSPDLDLFGRHSLFALINRSALKFGREQLAQWMLSPATKPEIEARQQAVDDLKDDNDWRLNWFAESRVKEADQKEIDDSIFQWFEEDIEEKGQTFFKVAPYIGIIQLIAFFILGASGILPWSFVGLGLFINILLLLPVQNRVMTIYRNTENIFGLLEQHKNLFKMAEEKPVQNEYLQRIGSVFKNPSASAKIQSLSRLLNWLHSRNGMMYWIVNPFVLSDYWIASRSIQWKLHYGQFLRKWFSAIGEWEAILSLSAYAFAHSNYVKAEILDVQCALKGEQLGHPLLAHNERVNNDFEMKGPGAVTLITGANMSGKSTFERSLGVNLILAQIGAVCCAKSIQLSPLQVFTSMRTQDNLEENTSSFYAELKRLKRLVDLTQEKQQTSIFYLLDEILKGTNSEDRNIGAESLIRQLMKTNSMGLISTHDLSLAKLENELDNFQNYSFNSDVSGDKILFDYKLNEGPCHTFNAVPLMKKMGIEII</sequence>
<evidence type="ECO:0000313" key="6">
    <source>
        <dbReference type="EMBL" id="PTB97931.1"/>
    </source>
</evidence>
<feature type="domain" description="DNA mismatch repair proteins mutS family" evidence="5">
    <location>
        <begin position="426"/>
        <end position="603"/>
    </location>
</feature>
<evidence type="ECO:0000256" key="3">
    <source>
        <dbReference type="ARBA" id="ARBA00023125"/>
    </source>
</evidence>
<evidence type="ECO:0000256" key="1">
    <source>
        <dbReference type="ARBA" id="ARBA00022741"/>
    </source>
</evidence>
<keyword evidence="4" id="KW-0472">Membrane</keyword>
<dbReference type="AlphaFoldDB" id="A0A2T4DVR5"/>
<dbReference type="GO" id="GO:0030983">
    <property type="term" value="F:mismatched DNA binding"/>
    <property type="evidence" value="ECO:0007669"/>
    <property type="project" value="InterPro"/>
</dbReference>
<dbReference type="SUPFAM" id="SSF48334">
    <property type="entry name" value="DNA repair protein MutS, domain III"/>
    <property type="match status" value="1"/>
</dbReference>
<dbReference type="Gene3D" id="3.40.50.300">
    <property type="entry name" value="P-loop containing nucleotide triphosphate hydrolases"/>
    <property type="match status" value="1"/>
</dbReference>
<evidence type="ECO:0000259" key="5">
    <source>
        <dbReference type="SMART" id="SM00534"/>
    </source>
</evidence>
<name>A0A2T4DVR5_9BACT</name>
<reference evidence="6 7" key="1">
    <citation type="submission" date="2018-03" db="EMBL/GenBank/DDBJ databases">
        <title>Cross-interface Injection: A General Nanoliter Liquid Handling Method Applied to Single Cells Genome Amplification Automated Nanoliter Liquid Handling Applied to Single Cell Multiple Displacement Amplification.</title>
        <authorList>
            <person name="Yun J."/>
            <person name="Xu P."/>
            <person name="Xu J."/>
            <person name="Dai X."/>
            <person name="Wang Y."/>
            <person name="Zheng X."/>
            <person name="Cao C."/>
            <person name="Yi Q."/>
            <person name="Zhu Y."/>
            <person name="Wang L."/>
            <person name="Dong Z."/>
            <person name="Huang Y."/>
            <person name="Huang L."/>
            <person name="Du W."/>
        </authorList>
    </citation>
    <scope>NUCLEOTIDE SEQUENCE [LARGE SCALE GENOMIC DNA]</scope>
    <source>
        <strain evidence="6 7">Z-D1-2</strain>
    </source>
</reference>
<evidence type="ECO:0000256" key="4">
    <source>
        <dbReference type="SAM" id="Phobius"/>
    </source>
</evidence>
<dbReference type="PANTHER" id="PTHR11361">
    <property type="entry name" value="DNA MISMATCH REPAIR PROTEIN MUTS FAMILY MEMBER"/>
    <property type="match status" value="1"/>
</dbReference>
<dbReference type="Gene3D" id="1.10.1420.10">
    <property type="match status" value="1"/>
</dbReference>
<dbReference type="InterPro" id="IPR027417">
    <property type="entry name" value="P-loop_NTPase"/>
</dbReference>